<dbReference type="InterPro" id="IPR033875">
    <property type="entry name" value="FlhG"/>
</dbReference>
<dbReference type="GO" id="GO:0005829">
    <property type="term" value="C:cytosol"/>
    <property type="evidence" value="ECO:0007669"/>
    <property type="project" value="TreeGrafter"/>
</dbReference>
<dbReference type="GO" id="GO:0016887">
    <property type="term" value="F:ATP hydrolysis activity"/>
    <property type="evidence" value="ECO:0007669"/>
    <property type="project" value="TreeGrafter"/>
</dbReference>
<dbReference type="PANTHER" id="PTHR43384:SF4">
    <property type="entry name" value="CELLULOSE BIOSYNTHESIS PROTEIN BCSQ-RELATED"/>
    <property type="match status" value="1"/>
</dbReference>
<dbReference type="GO" id="GO:0051782">
    <property type="term" value="P:negative regulation of cell division"/>
    <property type="evidence" value="ECO:0007669"/>
    <property type="project" value="TreeGrafter"/>
</dbReference>
<comment type="caution">
    <text evidence="3">The sequence shown here is derived from an EMBL/GenBank/DDBJ whole genome shotgun (WGS) entry which is preliminary data.</text>
</comment>
<keyword evidence="2" id="KW-0067">ATP-binding</keyword>
<dbReference type="Gene3D" id="3.40.50.300">
    <property type="entry name" value="P-loop containing nucleotide triphosphate hydrolases"/>
    <property type="match status" value="1"/>
</dbReference>
<name>A0A7V6A222_9BACT</name>
<dbReference type="Pfam" id="PF10609">
    <property type="entry name" value="ParA"/>
    <property type="match status" value="1"/>
</dbReference>
<dbReference type="GO" id="GO:0005524">
    <property type="term" value="F:ATP binding"/>
    <property type="evidence" value="ECO:0007669"/>
    <property type="project" value="UniProtKB-KW"/>
</dbReference>
<dbReference type="AlphaFoldDB" id="A0A7V6A222"/>
<evidence type="ECO:0000256" key="2">
    <source>
        <dbReference type="ARBA" id="ARBA00022840"/>
    </source>
</evidence>
<dbReference type="PANTHER" id="PTHR43384">
    <property type="entry name" value="SEPTUM SITE-DETERMINING PROTEIN MIND HOMOLOG, CHLOROPLASTIC-RELATED"/>
    <property type="match status" value="1"/>
</dbReference>
<dbReference type="InterPro" id="IPR025501">
    <property type="entry name" value="MinD_FleN"/>
</dbReference>
<accession>A0A7V6A222</accession>
<evidence type="ECO:0000256" key="1">
    <source>
        <dbReference type="ARBA" id="ARBA00022741"/>
    </source>
</evidence>
<dbReference type="GO" id="GO:0009898">
    <property type="term" value="C:cytoplasmic side of plasma membrane"/>
    <property type="evidence" value="ECO:0007669"/>
    <property type="project" value="TreeGrafter"/>
</dbReference>
<dbReference type="PIRSF" id="PIRSF003092">
    <property type="entry name" value="MinD"/>
    <property type="match status" value="1"/>
</dbReference>
<gene>
    <name evidence="3" type="ORF">ENV52_03995</name>
</gene>
<dbReference type="SUPFAM" id="SSF52540">
    <property type="entry name" value="P-loop containing nucleoside triphosphate hydrolases"/>
    <property type="match status" value="1"/>
</dbReference>
<dbReference type="EMBL" id="DTGR01000061">
    <property type="protein sequence ID" value="HHS28847.1"/>
    <property type="molecule type" value="Genomic_DNA"/>
</dbReference>
<organism evidence="3">
    <name type="scientific">Desulfobacca acetoxidans</name>
    <dbReference type="NCBI Taxonomy" id="60893"/>
    <lineage>
        <taxon>Bacteria</taxon>
        <taxon>Pseudomonadati</taxon>
        <taxon>Thermodesulfobacteriota</taxon>
        <taxon>Desulfobaccia</taxon>
        <taxon>Desulfobaccales</taxon>
        <taxon>Desulfobaccaceae</taxon>
        <taxon>Desulfobacca</taxon>
    </lineage>
</organism>
<protein>
    <submittedName>
        <fullName evidence="3">MinD/ParA family protein</fullName>
    </submittedName>
</protein>
<reference evidence="3" key="1">
    <citation type="journal article" date="2020" name="mSystems">
        <title>Genome- and Community-Level Interaction Insights into Carbon Utilization and Element Cycling Functions of Hydrothermarchaeota in Hydrothermal Sediment.</title>
        <authorList>
            <person name="Zhou Z."/>
            <person name="Liu Y."/>
            <person name="Xu W."/>
            <person name="Pan J."/>
            <person name="Luo Z.H."/>
            <person name="Li M."/>
        </authorList>
    </citation>
    <scope>NUCLEOTIDE SEQUENCE [LARGE SCALE GENOMIC DNA]</scope>
    <source>
        <strain evidence="3">SpSt-767</strain>
    </source>
</reference>
<evidence type="ECO:0000313" key="3">
    <source>
        <dbReference type="EMBL" id="HHS28847.1"/>
    </source>
</evidence>
<dbReference type="InterPro" id="IPR033756">
    <property type="entry name" value="YlxH/NBP35"/>
</dbReference>
<dbReference type="InterPro" id="IPR027417">
    <property type="entry name" value="P-loop_NTPase"/>
</dbReference>
<proteinExistence type="predicted"/>
<dbReference type="CDD" id="cd02038">
    <property type="entry name" value="FlhG-like"/>
    <property type="match status" value="1"/>
</dbReference>
<dbReference type="InterPro" id="IPR050625">
    <property type="entry name" value="ParA/MinD_ATPase"/>
</dbReference>
<sequence length="272" mass="29283">MMTRQRDPMAESIFWCITSGKGGVGKTCLAVNLAFALARLDKRVLLVDGDLGLANVDVLLGLEVRATVRDILDQGADPSKTVIPVHPNLGVLPASSGVPEMANLGPEDQAVLGEMLKSVAAPFDHVLVDTAAGLSQAVLWFNTLSHCSLVVVTPDPTALTDAYALIKVLARHYQHDQFQVILNSVQGEQEASKTFETLAQAARKFLNLRLDYLGSVPADPAVKKALRAQVSFLEQFPQAKASLAVKIIADRMVRLVQHLPSARAINPEVHAI</sequence>
<keyword evidence="1" id="KW-0547">Nucleotide-binding</keyword>